<dbReference type="InterPro" id="IPR050307">
    <property type="entry name" value="Sterol_Desaturase_Related"/>
</dbReference>
<evidence type="ECO:0000256" key="1">
    <source>
        <dbReference type="ARBA" id="ARBA00004370"/>
    </source>
</evidence>
<proteinExistence type="predicted"/>
<evidence type="ECO:0000256" key="2">
    <source>
        <dbReference type="ARBA" id="ARBA00022692"/>
    </source>
</evidence>
<reference evidence="7" key="2">
    <citation type="journal article" date="2020" name="Microorganisms">
        <title>Osmotic Adaptation and Compatible Solute Biosynthesis of Phototrophic Bacteria as Revealed from Genome Analyses.</title>
        <authorList>
            <person name="Imhoff J.F."/>
            <person name="Rahn T."/>
            <person name="Kunzel S."/>
            <person name="Keller A."/>
            <person name="Neulinger S.C."/>
        </authorList>
    </citation>
    <scope>NUCLEOTIDE SEQUENCE</scope>
    <source>
        <strain evidence="7">DSM 9154</strain>
    </source>
</reference>
<keyword evidence="2 5" id="KW-0812">Transmembrane</keyword>
<evidence type="ECO:0000313" key="8">
    <source>
        <dbReference type="Proteomes" id="UP000778970"/>
    </source>
</evidence>
<dbReference type="AlphaFoldDB" id="A0A934QGW0"/>
<feature type="transmembrane region" description="Helical" evidence="5">
    <location>
        <begin position="76"/>
        <end position="98"/>
    </location>
</feature>
<accession>A0A934QGW0</accession>
<dbReference type="EMBL" id="NRRE01000013">
    <property type="protein sequence ID" value="MBK1696320.1"/>
    <property type="molecule type" value="Genomic_DNA"/>
</dbReference>
<dbReference type="GO" id="GO:0005506">
    <property type="term" value="F:iron ion binding"/>
    <property type="evidence" value="ECO:0007669"/>
    <property type="project" value="InterPro"/>
</dbReference>
<dbReference type="GO" id="GO:0016020">
    <property type="term" value="C:membrane"/>
    <property type="evidence" value="ECO:0007669"/>
    <property type="project" value="UniProtKB-SubCell"/>
</dbReference>
<organism evidence="7 8">
    <name type="scientific">Rhodovibrio salinarum</name>
    <dbReference type="NCBI Taxonomy" id="1087"/>
    <lineage>
        <taxon>Bacteria</taxon>
        <taxon>Pseudomonadati</taxon>
        <taxon>Pseudomonadota</taxon>
        <taxon>Alphaproteobacteria</taxon>
        <taxon>Rhodospirillales</taxon>
        <taxon>Rhodovibrionaceae</taxon>
        <taxon>Rhodovibrio</taxon>
    </lineage>
</organism>
<evidence type="ECO:0000256" key="4">
    <source>
        <dbReference type="ARBA" id="ARBA00023136"/>
    </source>
</evidence>
<comment type="subcellular location">
    <subcellularLocation>
        <location evidence="1">Membrane</location>
    </subcellularLocation>
</comment>
<evidence type="ECO:0000259" key="6">
    <source>
        <dbReference type="Pfam" id="PF04116"/>
    </source>
</evidence>
<reference evidence="7" key="1">
    <citation type="submission" date="2017-08" db="EMBL/GenBank/DDBJ databases">
        <authorList>
            <person name="Imhoff J.F."/>
            <person name="Rahn T."/>
            <person name="Kuenzel S."/>
            <person name="Neulinger S.C."/>
        </authorList>
    </citation>
    <scope>NUCLEOTIDE SEQUENCE</scope>
    <source>
        <strain evidence="7">DSM 9154</strain>
    </source>
</reference>
<dbReference type="PANTHER" id="PTHR11863">
    <property type="entry name" value="STEROL DESATURASE"/>
    <property type="match status" value="1"/>
</dbReference>
<dbReference type="Proteomes" id="UP000778970">
    <property type="component" value="Unassembled WGS sequence"/>
</dbReference>
<keyword evidence="3 5" id="KW-1133">Transmembrane helix</keyword>
<evidence type="ECO:0000256" key="5">
    <source>
        <dbReference type="SAM" id="Phobius"/>
    </source>
</evidence>
<name>A0A934QGW0_9PROT</name>
<dbReference type="GO" id="GO:0016491">
    <property type="term" value="F:oxidoreductase activity"/>
    <property type="evidence" value="ECO:0007669"/>
    <property type="project" value="InterPro"/>
</dbReference>
<dbReference type="RefSeq" id="WP_051431815.1">
    <property type="nucleotide sequence ID" value="NZ_NRRE01000013.1"/>
</dbReference>
<feature type="transmembrane region" description="Helical" evidence="5">
    <location>
        <begin position="6"/>
        <end position="27"/>
    </location>
</feature>
<feature type="transmembrane region" description="Helical" evidence="5">
    <location>
        <begin position="136"/>
        <end position="154"/>
    </location>
</feature>
<comment type="caution">
    <text evidence="7">The sequence shown here is derived from an EMBL/GenBank/DDBJ whole genome shotgun (WGS) entry which is preliminary data.</text>
</comment>
<keyword evidence="8" id="KW-1185">Reference proteome</keyword>
<dbReference type="GO" id="GO:0008610">
    <property type="term" value="P:lipid biosynthetic process"/>
    <property type="evidence" value="ECO:0007669"/>
    <property type="project" value="InterPro"/>
</dbReference>
<keyword evidence="4 5" id="KW-0472">Membrane</keyword>
<sequence>MYEALTSAWASVFYAAVILFALAELLVPAREASRALDRRWSTNIALYLLNMLLHRFLGPLAAIAIGYGALAGEVGLSVWLNAPAWLAVAVGILVLDLWKYVEHRLMHGIPLLWRVHMVHHSDTEVDFTTAERHHPLEVVVGTIGFIAVTVAFGIPPLAVALYALTATIVAVFSHANIQIAGAVDRPLRWLVVTPAVHNVHHSAERVETDSNFGLMMTLWDRLFGTYTPDSPETAARRQLGLEYFREARAGWLDRVLLQPFVPASLLRPERRVEVPGNGRATQPPAE</sequence>
<evidence type="ECO:0000313" key="7">
    <source>
        <dbReference type="EMBL" id="MBK1696320.1"/>
    </source>
</evidence>
<dbReference type="InterPro" id="IPR006694">
    <property type="entry name" value="Fatty_acid_hydroxylase"/>
</dbReference>
<feature type="transmembrane region" description="Helical" evidence="5">
    <location>
        <begin position="47"/>
        <end position="70"/>
    </location>
</feature>
<evidence type="ECO:0000256" key="3">
    <source>
        <dbReference type="ARBA" id="ARBA00022989"/>
    </source>
</evidence>
<protein>
    <recommendedName>
        <fullName evidence="6">Fatty acid hydroxylase domain-containing protein</fullName>
    </recommendedName>
</protein>
<dbReference type="Pfam" id="PF04116">
    <property type="entry name" value="FA_hydroxylase"/>
    <property type="match status" value="1"/>
</dbReference>
<gene>
    <name evidence="7" type="ORF">CKO21_03575</name>
</gene>
<feature type="domain" description="Fatty acid hydroxylase" evidence="6">
    <location>
        <begin position="89"/>
        <end position="225"/>
    </location>
</feature>